<sequence length="198" mass="20623">MSFAEKRRSIKPASRWLMASGGVAVAASLLAMAPPAVAQTQTTTVEFSGTVDPTGEIRSVTDGTMTYTIDSQTGGFFNYGSPARVVVNVNNPSTWLVTITPPASFTTKPETFTGAATFFYRYALSGANTASTSSDLQIPTQFPLANSGETTVEIQSKALPQNPQSQPFTAGNYTLRLTVTISPTAGGATGIIGPTGTP</sequence>
<evidence type="ECO:0000256" key="1">
    <source>
        <dbReference type="SAM" id="SignalP"/>
    </source>
</evidence>
<dbReference type="Proteomes" id="UP000001175">
    <property type="component" value="Chromosome"/>
</dbReference>
<dbReference type="EMBL" id="AP008231">
    <property type="protein sequence ID" value="BAD78826.1"/>
    <property type="molecule type" value="Genomic_DNA"/>
</dbReference>
<evidence type="ECO:0000313" key="2">
    <source>
        <dbReference type="EMBL" id="BAD78826.1"/>
    </source>
</evidence>
<proteinExistence type="predicted"/>
<evidence type="ECO:0000313" key="3">
    <source>
        <dbReference type="Proteomes" id="UP000001175"/>
    </source>
</evidence>
<organism evidence="2 3">
    <name type="scientific">Synechococcus sp. (strain ATCC 27144 / PCC 6301 / SAUG 1402/1)</name>
    <name type="common">Anacystis nidulans</name>
    <dbReference type="NCBI Taxonomy" id="269084"/>
    <lineage>
        <taxon>Bacteria</taxon>
        <taxon>Bacillati</taxon>
        <taxon>Cyanobacteriota</taxon>
        <taxon>Cyanophyceae</taxon>
        <taxon>Synechococcales</taxon>
        <taxon>Synechococcaceae</taxon>
        <taxon>Synechococcus</taxon>
    </lineage>
</organism>
<feature type="signal peptide" evidence="1">
    <location>
        <begin position="1"/>
        <end position="38"/>
    </location>
</feature>
<reference evidence="2 3" key="1">
    <citation type="journal article" date="2007" name="Photosyn. Res.">
        <title>Complete nucleotide sequence of the freshwater unicellular cyanobacterium Synechococcus elongatus PCC 6301 chromosome: gene content and organization.</title>
        <authorList>
            <person name="Sugita C."/>
            <person name="Ogata K."/>
            <person name="Shikata M."/>
            <person name="Jikuya H."/>
            <person name="Takano J."/>
            <person name="Furumichi M."/>
            <person name="Kanehisa M."/>
            <person name="Omata T."/>
            <person name="Sugiura M."/>
            <person name="Sugita M."/>
        </authorList>
    </citation>
    <scope>NUCLEOTIDE SEQUENCE [LARGE SCALE GENOMIC DNA]</scope>
    <source>
        <strain evidence="3">ATCC 27144 / PCC 6301 / SAUG 1402/1</strain>
    </source>
</reference>
<accession>A0A0H3K6R8</accession>
<protein>
    <submittedName>
        <fullName evidence="2">Uncharacterized protein</fullName>
    </submittedName>
</protein>
<keyword evidence="1" id="KW-0732">Signal</keyword>
<dbReference type="KEGG" id="syc:syc0636_c"/>
<gene>
    <name evidence="2" type="ordered locus">syc0636_c</name>
</gene>
<name>A0A0H3K6R8_SYNP6</name>
<feature type="chain" id="PRO_5002613254" evidence="1">
    <location>
        <begin position="39"/>
        <end position="198"/>
    </location>
</feature>
<dbReference type="AlphaFoldDB" id="A0A0H3K6R8"/>